<dbReference type="PROSITE" id="PS50111">
    <property type="entry name" value="CHEMOTAXIS_TRANSDUC_2"/>
    <property type="match status" value="1"/>
</dbReference>
<evidence type="ECO:0000256" key="2">
    <source>
        <dbReference type="ARBA" id="ARBA00029447"/>
    </source>
</evidence>
<evidence type="ECO:0000256" key="4">
    <source>
        <dbReference type="SAM" id="Coils"/>
    </source>
</evidence>
<dbReference type="CDD" id="cd12913">
    <property type="entry name" value="PDC1_MCP_like"/>
    <property type="match status" value="1"/>
</dbReference>
<feature type="domain" description="HAMP" evidence="7">
    <location>
        <begin position="354"/>
        <end position="398"/>
    </location>
</feature>
<dbReference type="SUPFAM" id="SSF58104">
    <property type="entry name" value="Methyl-accepting chemotaxis protein (MCP) signaling domain"/>
    <property type="match status" value="1"/>
</dbReference>
<gene>
    <name evidence="8" type="ORF">Ctaglu_02110</name>
</gene>
<protein>
    <submittedName>
        <fullName evidence="8">Methyl-accepting chemotaxis protein</fullName>
    </submittedName>
</protein>
<evidence type="ECO:0000313" key="9">
    <source>
        <dbReference type="Proteomes" id="UP000287872"/>
    </source>
</evidence>
<dbReference type="Pfam" id="PF00015">
    <property type="entry name" value="MCPsignal"/>
    <property type="match status" value="1"/>
</dbReference>
<dbReference type="RefSeq" id="WP_124997187.1">
    <property type="nucleotide sequence ID" value="NZ_BHYK01000001.1"/>
</dbReference>
<organism evidence="8 9">
    <name type="scientific">Clostridium tagluense</name>
    <dbReference type="NCBI Taxonomy" id="360422"/>
    <lineage>
        <taxon>Bacteria</taxon>
        <taxon>Bacillati</taxon>
        <taxon>Bacillota</taxon>
        <taxon>Clostridia</taxon>
        <taxon>Eubacteriales</taxon>
        <taxon>Clostridiaceae</taxon>
        <taxon>Clostridium</taxon>
    </lineage>
</organism>
<keyword evidence="5" id="KW-1133">Transmembrane helix</keyword>
<dbReference type="Gene3D" id="1.10.287.950">
    <property type="entry name" value="Methyl-accepting chemotaxis protein"/>
    <property type="match status" value="1"/>
</dbReference>
<comment type="caution">
    <text evidence="8">The sequence shown here is derived from an EMBL/GenBank/DDBJ whole genome shotgun (WGS) entry which is preliminary data.</text>
</comment>
<dbReference type="OrthoDB" id="9762005at2"/>
<comment type="similarity">
    <text evidence="2">Belongs to the methyl-accepting chemotaxis (MCP) protein family.</text>
</comment>
<keyword evidence="5" id="KW-0472">Membrane</keyword>
<feature type="coiled-coil region" evidence="4">
    <location>
        <begin position="489"/>
        <end position="519"/>
    </location>
</feature>
<dbReference type="AlphaFoldDB" id="A0A401UGC3"/>
<feature type="transmembrane region" description="Helical" evidence="5">
    <location>
        <begin position="12"/>
        <end position="31"/>
    </location>
</feature>
<evidence type="ECO:0000313" key="8">
    <source>
        <dbReference type="EMBL" id="GCD08588.1"/>
    </source>
</evidence>
<dbReference type="SMART" id="SM00283">
    <property type="entry name" value="MA"/>
    <property type="match status" value="1"/>
</dbReference>
<feature type="transmembrane region" description="Helical" evidence="5">
    <location>
        <begin position="319"/>
        <end position="342"/>
    </location>
</feature>
<dbReference type="Proteomes" id="UP000287872">
    <property type="component" value="Unassembled WGS sequence"/>
</dbReference>
<evidence type="ECO:0000259" key="6">
    <source>
        <dbReference type="PROSITE" id="PS50111"/>
    </source>
</evidence>
<evidence type="ECO:0000256" key="5">
    <source>
        <dbReference type="SAM" id="Phobius"/>
    </source>
</evidence>
<name>A0A401UGC3_9CLOT</name>
<keyword evidence="4" id="KW-0175">Coiled coil</keyword>
<keyword evidence="5" id="KW-0812">Transmembrane</keyword>
<feature type="domain" description="Methyl-accepting transducer" evidence="6">
    <location>
        <begin position="410"/>
        <end position="661"/>
    </location>
</feature>
<sequence length="704" mass="77068">MFRKLKLATKLSIILGTIVFLGIVLIGGITLKKVKQSSYNQASEQAKQVSNAFSNDVQGDFKVVQATVEGIRDTIVFSKKSGSLNREQVIQLLKAMLEKNKNIVGVHTVWEPNAFDGKDSAYINKEGHDATGRFVPYVVLNNGNIKIEPCTGYDKEGDGDYYLLPKKTRKACLIEPYMYKMDGKDTLITTLSIPIIDGNGKFMGTVGADVELRTLQELTVKAKPMGGYATIVTDKGTFVTNGAKPELISKKILDVDNSQTDIVEKIAKGEAFEVHAKAVGTGFLSLKACTPISLKGVDSKWAFMSIISDEKMYAEYDKLFYTIVVMTGIATLAIVMLMFMLIKKAIYPISLACNHLEALSNADFTMEVPKEFLNKEDEIGRLGKSIDKMQNSIRELVVGVKGESSNVENAVIDAVKQIQELTLNIEDVASTTEELSASMEETAASTEEMNATSSEIERAVEIIADKAKKGEISAKEINDRAKGLRVNFLESEKKGIKVYEETREKLQSALEESKSVQEIGALSNTIMEITAQTNLLALNAAIEAARAGESGKGFAVVADEIRKLAEDSKNAVAKIQEITQKVTGSVSNLAQSANGMMDYMTNNVNKDYKTMLEATDKYSMDADFIKNMVSEFNDASSQILDSIKNMSEVIDGVTTAANEGAEGTSTIAEKSTIVVEKSQEAKELSEYVKERNEKLVELVSKFKV</sequence>
<evidence type="ECO:0000256" key="1">
    <source>
        <dbReference type="ARBA" id="ARBA00023224"/>
    </source>
</evidence>
<reference evidence="8 9" key="1">
    <citation type="submission" date="2018-11" db="EMBL/GenBank/DDBJ databases">
        <title>Genome sequencing and assembly of Clostridium tagluense strain A121.</title>
        <authorList>
            <person name="Murakami T."/>
            <person name="Segawa T."/>
            <person name="Shcherbakova V.A."/>
            <person name="Mori H."/>
            <person name="Yoshimura Y."/>
        </authorList>
    </citation>
    <scope>NUCLEOTIDE SEQUENCE [LARGE SCALE GENOMIC DNA]</scope>
    <source>
        <strain evidence="8 9">A121</strain>
    </source>
</reference>
<dbReference type="PANTHER" id="PTHR32089">
    <property type="entry name" value="METHYL-ACCEPTING CHEMOTAXIS PROTEIN MCPB"/>
    <property type="match status" value="1"/>
</dbReference>
<dbReference type="PANTHER" id="PTHR32089:SF112">
    <property type="entry name" value="LYSOZYME-LIKE PROTEIN-RELATED"/>
    <property type="match status" value="1"/>
</dbReference>
<accession>A0A401UGC3</accession>
<dbReference type="InterPro" id="IPR003660">
    <property type="entry name" value="HAMP_dom"/>
</dbReference>
<dbReference type="Gene3D" id="3.30.450.20">
    <property type="entry name" value="PAS domain"/>
    <property type="match status" value="2"/>
</dbReference>
<evidence type="ECO:0000259" key="7">
    <source>
        <dbReference type="PROSITE" id="PS50885"/>
    </source>
</evidence>
<evidence type="ECO:0000256" key="3">
    <source>
        <dbReference type="PROSITE-ProRule" id="PRU00284"/>
    </source>
</evidence>
<keyword evidence="1 3" id="KW-0807">Transducer</keyword>
<dbReference type="GO" id="GO:0016020">
    <property type="term" value="C:membrane"/>
    <property type="evidence" value="ECO:0007669"/>
    <property type="project" value="InterPro"/>
</dbReference>
<dbReference type="EMBL" id="BHYK01000001">
    <property type="protein sequence ID" value="GCD08588.1"/>
    <property type="molecule type" value="Genomic_DNA"/>
</dbReference>
<dbReference type="Pfam" id="PF22673">
    <property type="entry name" value="MCP-like_PDC_1"/>
    <property type="match status" value="1"/>
</dbReference>
<dbReference type="PROSITE" id="PS50885">
    <property type="entry name" value="HAMP"/>
    <property type="match status" value="1"/>
</dbReference>
<keyword evidence="9" id="KW-1185">Reference proteome</keyword>
<proteinExistence type="inferred from homology"/>
<dbReference type="InterPro" id="IPR004089">
    <property type="entry name" value="MCPsignal_dom"/>
</dbReference>
<dbReference type="GO" id="GO:0007165">
    <property type="term" value="P:signal transduction"/>
    <property type="evidence" value="ECO:0007669"/>
    <property type="project" value="UniProtKB-KW"/>
</dbReference>